<evidence type="ECO:0000256" key="1">
    <source>
        <dbReference type="ARBA" id="ARBA00010701"/>
    </source>
</evidence>
<dbReference type="PANTHER" id="PTHR11005">
    <property type="entry name" value="LYSOSOMAL ACID LIPASE-RELATED"/>
    <property type="match status" value="1"/>
</dbReference>
<evidence type="ECO:0000313" key="6">
    <source>
        <dbReference type="RefSeq" id="XP_070851624.1"/>
    </source>
</evidence>
<comment type="similarity">
    <text evidence="1 2">Belongs to the AB hydrolase superfamily. Lipase family.</text>
</comment>
<evidence type="ECO:0000256" key="3">
    <source>
        <dbReference type="SAM" id="SignalP"/>
    </source>
</evidence>
<feature type="signal peptide" evidence="3">
    <location>
        <begin position="1"/>
        <end position="16"/>
    </location>
</feature>
<keyword evidence="5" id="KW-1185">Reference proteome</keyword>
<evidence type="ECO:0000313" key="5">
    <source>
        <dbReference type="Proteomes" id="UP001652628"/>
    </source>
</evidence>
<dbReference type="InterPro" id="IPR006693">
    <property type="entry name" value="AB_hydrolase_lipase"/>
</dbReference>
<dbReference type="InterPro" id="IPR029058">
    <property type="entry name" value="AB_hydrolase_fold"/>
</dbReference>
<keyword evidence="3" id="KW-0732">Signal</keyword>
<feature type="domain" description="Partial AB-hydrolase lipase" evidence="4">
    <location>
        <begin position="51"/>
        <end position="108"/>
    </location>
</feature>
<dbReference type="SUPFAM" id="SSF53474">
    <property type="entry name" value="alpha/beta-Hydrolases"/>
    <property type="match status" value="1"/>
</dbReference>
<gene>
    <name evidence="6" type="primary">LOC108008054</name>
</gene>
<dbReference type="Gene3D" id="3.40.50.1820">
    <property type="entry name" value="alpha/beta hydrolase"/>
    <property type="match status" value="1"/>
</dbReference>
<organism evidence="5 6">
    <name type="scientific">Drosophila suzukii</name>
    <name type="common">Spotted-wing drosophila fruit fly</name>
    <dbReference type="NCBI Taxonomy" id="28584"/>
    <lineage>
        <taxon>Eukaryota</taxon>
        <taxon>Metazoa</taxon>
        <taxon>Ecdysozoa</taxon>
        <taxon>Arthropoda</taxon>
        <taxon>Hexapoda</taxon>
        <taxon>Insecta</taxon>
        <taxon>Pterygota</taxon>
        <taxon>Neoptera</taxon>
        <taxon>Endopterygota</taxon>
        <taxon>Diptera</taxon>
        <taxon>Brachycera</taxon>
        <taxon>Muscomorpha</taxon>
        <taxon>Ephydroidea</taxon>
        <taxon>Drosophilidae</taxon>
        <taxon>Drosophila</taxon>
        <taxon>Sophophora</taxon>
    </lineage>
</organism>
<proteinExistence type="inferred from homology"/>
<dbReference type="PROSITE" id="PS51257">
    <property type="entry name" value="PROKAR_LIPOPROTEIN"/>
    <property type="match status" value="1"/>
</dbReference>
<keyword evidence="2" id="KW-0443">Lipid metabolism</keyword>
<keyword evidence="2" id="KW-0442">Lipid degradation</keyword>
<dbReference type="InterPro" id="IPR025483">
    <property type="entry name" value="Lipase_euk"/>
</dbReference>
<evidence type="ECO:0000256" key="2">
    <source>
        <dbReference type="PIRNR" id="PIRNR000862"/>
    </source>
</evidence>
<name>A0ABM4TNS9_DROSZ</name>
<accession>A0ABM4TNS9</accession>
<dbReference type="PIRSF" id="PIRSF000862">
    <property type="entry name" value="Steryl_ester_lip"/>
    <property type="match status" value="1"/>
</dbReference>
<dbReference type="Pfam" id="PF04083">
    <property type="entry name" value="Abhydro_lipase"/>
    <property type="match status" value="1"/>
</dbReference>
<dbReference type="Proteomes" id="UP001652628">
    <property type="component" value="Chromosome 3"/>
</dbReference>
<feature type="chain" id="PRO_5046772356" description="Lipase" evidence="3">
    <location>
        <begin position="17"/>
        <end position="413"/>
    </location>
</feature>
<protein>
    <recommendedName>
        <fullName evidence="2">Lipase</fullName>
    </recommendedName>
</protein>
<sequence>MLRVLFVILFFWLSCAEEISKVETGIGLDDSSERTIDFRSKRVPASRLQVELITRHNYSVETHNVTTWDGYILTNFRIPLSNRCTKLEPRPVVFLQHGLLLASDGFLVTGPRTGLPFMLADACFDVWLSNCRGTRYSRRHTTLKATQKEFWQFSFHEMGMQDLPAQIDYVLATTNQSALHFVCYSQGCTTLMILLSMRPEYNKKIKTANLLAPAVFMKHSLTWGLKIVKPIFMRLPDGELLPQKGLLTSVAKLMCKSKATKKLCASVYLLLSGHKSKHTNKSVIPNLVVTNPSGLSTRQPKHYIQLKDSGKFRQYDFGPKKNRKTYGQTSPPEYPLEKVNPMTPVNVFYSAGDNTISTKDILKLVSKLPRSVKHKIKEPTWDHLDFILGKTIDKVVNLPVINIINAFENSQKE</sequence>
<dbReference type="GeneID" id="108008054"/>
<evidence type="ECO:0000259" key="4">
    <source>
        <dbReference type="Pfam" id="PF04083"/>
    </source>
</evidence>
<dbReference type="RefSeq" id="XP_070851624.1">
    <property type="nucleotide sequence ID" value="XM_070995523.1"/>
</dbReference>
<reference evidence="6" key="1">
    <citation type="submission" date="2025-08" db="UniProtKB">
        <authorList>
            <consortium name="RefSeq"/>
        </authorList>
    </citation>
    <scope>IDENTIFICATION</scope>
</reference>
<keyword evidence="2" id="KW-0378">Hydrolase</keyword>